<protein>
    <submittedName>
        <fullName evidence="6">TetR/AcrR family transcriptional regulator</fullName>
    </submittedName>
</protein>
<feature type="DNA-binding region" description="H-T-H motif" evidence="4">
    <location>
        <begin position="29"/>
        <end position="48"/>
    </location>
</feature>
<comment type="caution">
    <text evidence="6">The sequence shown here is derived from an EMBL/GenBank/DDBJ whole genome shotgun (WGS) entry which is preliminary data.</text>
</comment>
<feature type="domain" description="HTH tetR-type" evidence="5">
    <location>
        <begin position="6"/>
        <end position="66"/>
    </location>
</feature>
<dbReference type="Gene3D" id="1.10.357.10">
    <property type="entry name" value="Tetracycline Repressor, domain 2"/>
    <property type="match status" value="1"/>
</dbReference>
<dbReference type="Proteomes" id="UP001275440">
    <property type="component" value="Unassembled WGS sequence"/>
</dbReference>
<dbReference type="Pfam" id="PF00440">
    <property type="entry name" value="TetR_N"/>
    <property type="match status" value="1"/>
</dbReference>
<evidence type="ECO:0000256" key="3">
    <source>
        <dbReference type="ARBA" id="ARBA00023163"/>
    </source>
</evidence>
<gene>
    <name evidence="6" type="ORF">F8M49_10505</name>
</gene>
<accession>A0ABU3WP28</accession>
<keyword evidence="1" id="KW-0805">Transcription regulation</keyword>
<dbReference type="SUPFAM" id="SSF48498">
    <property type="entry name" value="Tetracyclin repressor-like, C-terminal domain"/>
    <property type="match status" value="1"/>
</dbReference>
<evidence type="ECO:0000256" key="2">
    <source>
        <dbReference type="ARBA" id="ARBA00023125"/>
    </source>
</evidence>
<dbReference type="InterPro" id="IPR001647">
    <property type="entry name" value="HTH_TetR"/>
</dbReference>
<proteinExistence type="predicted"/>
<dbReference type="Pfam" id="PF02909">
    <property type="entry name" value="TetR_C_1"/>
    <property type="match status" value="1"/>
</dbReference>
<dbReference type="InterPro" id="IPR036271">
    <property type="entry name" value="Tet_transcr_reg_TetR-rel_C_sf"/>
</dbReference>
<evidence type="ECO:0000256" key="1">
    <source>
        <dbReference type="ARBA" id="ARBA00023015"/>
    </source>
</evidence>
<sequence>MVARQPLSEERIVAAAVRVADAGGYAAISMRNVGKALGVEAMSLYHHVANKDALLDALADWVFAQIELPDPEMGWREGMRLRATSARDVLVGHPWALTLIDSRTNPGAALLRHHDAVIGCMRRGGFPIDLAAQAFSVIDAYVYGFALTERNLPFDPSSSDQAVGFAADMMPALTEYPYLVEFVQYLTGSGVYSFSDQFGEGLDIILDELGRRLEEPGSASCSRSG</sequence>
<dbReference type="SUPFAM" id="SSF46689">
    <property type="entry name" value="Homeodomain-like"/>
    <property type="match status" value="1"/>
</dbReference>
<keyword evidence="3" id="KW-0804">Transcription</keyword>
<dbReference type="InterPro" id="IPR050109">
    <property type="entry name" value="HTH-type_TetR-like_transc_reg"/>
</dbReference>
<dbReference type="PANTHER" id="PTHR30055">
    <property type="entry name" value="HTH-TYPE TRANSCRIPTIONAL REGULATOR RUTR"/>
    <property type="match status" value="1"/>
</dbReference>
<organism evidence="6 7">
    <name type="scientific">Rhodococcus zopfii</name>
    <dbReference type="NCBI Taxonomy" id="43772"/>
    <lineage>
        <taxon>Bacteria</taxon>
        <taxon>Bacillati</taxon>
        <taxon>Actinomycetota</taxon>
        <taxon>Actinomycetes</taxon>
        <taxon>Mycobacteriales</taxon>
        <taxon>Nocardiaceae</taxon>
        <taxon>Rhodococcus</taxon>
    </lineage>
</organism>
<evidence type="ECO:0000313" key="7">
    <source>
        <dbReference type="Proteomes" id="UP001275440"/>
    </source>
</evidence>
<keyword evidence="2 4" id="KW-0238">DNA-binding</keyword>
<dbReference type="PRINTS" id="PR00455">
    <property type="entry name" value="HTHTETR"/>
</dbReference>
<dbReference type="InterPro" id="IPR004111">
    <property type="entry name" value="Repressor_TetR_C"/>
</dbReference>
<reference evidence="6 7" key="1">
    <citation type="submission" date="2019-10" db="EMBL/GenBank/DDBJ databases">
        <title>Draft Genome Assembly of Rhodococcus zopfii DSM44189.</title>
        <authorList>
            <person name="Sutton J.M."/>
            <person name="Akob D.M."/>
            <person name="Bushman T.J."/>
        </authorList>
    </citation>
    <scope>NUCLEOTIDE SEQUENCE [LARGE SCALE GENOMIC DNA]</scope>
    <source>
        <strain evidence="6 7">DSM 44189</strain>
    </source>
</reference>
<dbReference type="Gene3D" id="1.10.10.60">
    <property type="entry name" value="Homeodomain-like"/>
    <property type="match status" value="1"/>
</dbReference>
<keyword evidence="7" id="KW-1185">Reference proteome</keyword>
<name>A0ABU3WP28_9NOCA</name>
<evidence type="ECO:0000313" key="6">
    <source>
        <dbReference type="EMBL" id="MDV2475698.1"/>
    </source>
</evidence>
<dbReference type="InterPro" id="IPR009057">
    <property type="entry name" value="Homeodomain-like_sf"/>
</dbReference>
<evidence type="ECO:0000256" key="4">
    <source>
        <dbReference type="PROSITE-ProRule" id="PRU00335"/>
    </source>
</evidence>
<dbReference type="EMBL" id="WBMO01000001">
    <property type="protein sequence ID" value="MDV2475698.1"/>
    <property type="molecule type" value="Genomic_DNA"/>
</dbReference>
<evidence type="ECO:0000259" key="5">
    <source>
        <dbReference type="PROSITE" id="PS50977"/>
    </source>
</evidence>
<dbReference type="PANTHER" id="PTHR30055:SF151">
    <property type="entry name" value="TRANSCRIPTIONAL REGULATORY PROTEIN"/>
    <property type="match status" value="1"/>
</dbReference>
<dbReference type="PROSITE" id="PS50977">
    <property type="entry name" value="HTH_TETR_2"/>
    <property type="match status" value="1"/>
</dbReference>